<dbReference type="CDD" id="cd03411">
    <property type="entry name" value="Ferrochelatase_N"/>
    <property type="match status" value="1"/>
</dbReference>
<reference evidence="10" key="1">
    <citation type="journal article" date="2019" name="Int. J. Syst. Evol. Microbiol.">
        <title>The Global Catalogue of Microorganisms (GCM) 10K type strain sequencing project: providing services to taxonomists for standard genome sequencing and annotation.</title>
        <authorList>
            <consortium name="The Broad Institute Genomics Platform"/>
            <consortium name="The Broad Institute Genome Sequencing Center for Infectious Disease"/>
            <person name="Wu L."/>
            <person name="Ma J."/>
        </authorList>
    </citation>
    <scope>NUCLEOTIDE SEQUENCE [LARGE SCALE GENOMIC DNA]</scope>
    <source>
        <strain evidence="10">JCM 9458</strain>
    </source>
</reference>
<evidence type="ECO:0000256" key="7">
    <source>
        <dbReference type="HAMAP-Rule" id="MF_00323"/>
    </source>
</evidence>
<name>A0ABP6SQH1_9ACTN</name>
<evidence type="ECO:0000256" key="5">
    <source>
        <dbReference type="ARBA" id="ARBA00023244"/>
    </source>
</evidence>
<dbReference type="InterPro" id="IPR033644">
    <property type="entry name" value="Ferrochelatase_C"/>
</dbReference>
<comment type="subcellular location">
    <subcellularLocation>
        <location evidence="7 8">Cytoplasm</location>
    </subcellularLocation>
</comment>
<dbReference type="EMBL" id="BAAAYN010000002">
    <property type="protein sequence ID" value="GAA3382257.1"/>
    <property type="molecule type" value="Genomic_DNA"/>
</dbReference>
<dbReference type="Proteomes" id="UP001501676">
    <property type="component" value="Unassembled WGS sequence"/>
</dbReference>
<evidence type="ECO:0000256" key="4">
    <source>
        <dbReference type="ARBA" id="ARBA00023239"/>
    </source>
</evidence>
<evidence type="ECO:0000256" key="2">
    <source>
        <dbReference type="ARBA" id="ARBA00023004"/>
    </source>
</evidence>
<keyword evidence="3 7" id="KW-0350">Heme biosynthesis</keyword>
<keyword evidence="5 7" id="KW-0627">Porphyrin biosynthesis</keyword>
<dbReference type="Pfam" id="PF00762">
    <property type="entry name" value="Ferrochelatase"/>
    <property type="match status" value="1"/>
</dbReference>
<dbReference type="HAMAP" id="MF_00323">
    <property type="entry name" value="Ferrochelatase"/>
    <property type="match status" value="1"/>
</dbReference>
<feature type="binding site" evidence="7">
    <location>
        <position position="183"/>
    </location>
    <ligand>
        <name>Fe(2+)</name>
        <dbReference type="ChEBI" id="CHEBI:29033"/>
    </ligand>
</feature>
<protein>
    <recommendedName>
        <fullName evidence="7">Coproporphyrin III ferrochelatase</fullName>
        <ecNumber evidence="7">4.99.1.9</ecNumber>
    </recommendedName>
</protein>
<dbReference type="NCBIfam" id="TIGR00109">
    <property type="entry name" value="hemH"/>
    <property type="match status" value="1"/>
</dbReference>
<sequence length="349" mass="37668">MTSSYDAVLLLSFGGPEGPDDVMPFLENVVRGRGVPAARLAEVAEHYHHFGGVSPINDQNRELLAALGKEFAAHGIDVPLYWGNRNWHPMLADTLRQMRADGVQRALAFATSAYSSYSSCRQYRDDIVTAREEVGADAPVVEKLRHFYDHPGFVEPHVDAVVAALGTLPAERRATTRLVFTAHSVPTSMDASSGPDGGLYSAQLRTVAGLVSTAAAPDLTWDLVWQSRSGPPRVPWLEPDVNDHLRAIAAEGVTDVVVSPIGFVSDHLEVIWDLDNEAKQTAAELGLGFARAATPGTDPRFVGMVRELVTERLYASSSQRRLAPWEASGPTCLPGCCPAPVRRPAAAGR</sequence>
<comment type="pathway">
    <text evidence="1 7 8">Porphyrin-containing compound metabolism; protoheme biosynthesis.</text>
</comment>
<dbReference type="PANTHER" id="PTHR11108:SF1">
    <property type="entry name" value="FERROCHELATASE, MITOCHONDRIAL"/>
    <property type="match status" value="1"/>
</dbReference>
<gene>
    <name evidence="7" type="primary">cpfC</name>
    <name evidence="9" type="ORF">GCM10020369_03400</name>
</gene>
<dbReference type="Gene3D" id="3.40.50.1400">
    <property type="match status" value="2"/>
</dbReference>
<accession>A0ABP6SQH1</accession>
<dbReference type="PROSITE" id="PS00534">
    <property type="entry name" value="FERROCHELATASE"/>
    <property type="match status" value="1"/>
</dbReference>
<comment type="caution">
    <text evidence="7">Lacks conserved residue(s) required for the propagation of feature annotation.</text>
</comment>
<keyword evidence="7" id="KW-0479">Metal-binding</keyword>
<comment type="similarity">
    <text evidence="7 8">Belongs to the ferrochelatase family.</text>
</comment>
<dbReference type="SUPFAM" id="SSF53800">
    <property type="entry name" value="Chelatase"/>
    <property type="match status" value="1"/>
</dbReference>
<dbReference type="NCBIfam" id="NF000689">
    <property type="entry name" value="PRK00035.2-1"/>
    <property type="match status" value="1"/>
</dbReference>
<dbReference type="EC" id="4.99.1.9" evidence="7"/>
<feature type="binding site" evidence="7">
    <location>
        <position position="54"/>
    </location>
    <ligand>
        <name>Fe-coproporphyrin III</name>
        <dbReference type="ChEBI" id="CHEBI:68438"/>
    </ligand>
</feature>
<organism evidence="9 10">
    <name type="scientific">Cryptosporangium minutisporangium</name>
    <dbReference type="NCBI Taxonomy" id="113569"/>
    <lineage>
        <taxon>Bacteria</taxon>
        <taxon>Bacillati</taxon>
        <taxon>Actinomycetota</taxon>
        <taxon>Actinomycetes</taxon>
        <taxon>Cryptosporangiales</taxon>
        <taxon>Cryptosporangiaceae</taxon>
        <taxon>Cryptosporangium</taxon>
    </lineage>
</organism>
<keyword evidence="2 7" id="KW-0408">Iron</keyword>
<keyword evidence="7 8" id="KW-0963">Cytoplasm</keyword>
<evidence type="ECO:0000256" key="6">
    <source>
        <dbReference type="ARBA" id="ARBA00024536"/>
    </source>
</evidence>
<keyword evidence="10" id="KW-1185">Reference proteome</keyword>
<dbReference type="InterPro" id="IPR001015">
    <property type="entry name" value="Ferrochelatase"/>
</dbReference>
<feature type="binding site" evidence="7">
    <location>
        <position position="123"/>
    </location>
    <ligand>
        <name>Fe-coproporphyrin III</name>
        <dbReference type="ChEBI" id="CHEBI:68438"/>
    </ligand>
</feature>
<dbReference type="PANTHER" id="PTHR11108">
    <property type="entry name" value="FERROCHELATASE"/>
    <property type="match status" value="1"/>
</dbReference>
<comment type="caution">
    <text evidence="9">The sequence shown here is derived from an EMBL/GenBank/DDBJ whole genome shotgun (WGS) entry which is preliminary data.</text>
</comment>
<keyword evidence="4 7" id="KW-0456">Lyase</keyword>
<dbReference type="InterPro" id="IPR019772">
    <property type="entry name" value="Ferrochelatase_AS"/>
</dbReference>
<proteinExistence type="inferred from homology"/>
<evidence type="ECO:0000256" key="1">
    <source>
        <dbReference type="ARBA" id="ARBA00004744"/>
    </source>
</evidence>
<dbReference type="InterPro" id="IPR033659">
    <property type="entry name" value="Ferrochelatase_N"/>
</dbReference>
<evidence type="ECO:0000256" key="8">
    <source>
        <dbReference type="RuleBase" id="RU000607"/>
    </source>
</evidence>
<comment type="function">
    <text evidence="7 8">Involved in coproporphyrin-dependent heme b biosynthesis. Catalyzes the insertion of ferrous iron into coproporphyrin III to form Fe-coproporphyrin III.</text>
</comment>
<feature type="binding site" evidence="7">
    <location>
        <position position="269"/>
    </location>
    <ligand>
        <name>Fe(2+)</name>
        <dbReference type="ChEBI" id="CHEBI:29033"/>
    </ligand>
</feature>
<evidence type="ECO:0000256" key="3">
    <source>
        <dbReference type="ARBA" id="ARBA00023133"/>
    </source>
</evidence>
<evidence type="ECO:0000313" key="9">
    <source>
        <dbReference type="EMBL" id="GAA3382257.1"/>
    </source>
</evidence>
<evidence type="ECO:0000313" key="10">
    <source>
        <dbReference type="Proteomes" id="UP001501676"/>
    </source>
</evidence>
<comment type="catalytic activity">
    <reaction evidence="6">
        <text>Fe-coproporphyrin III + 2 H(+) = coproporphyrin III + Fe(2+)</text>
        <dbReference type="Rhea" id="RHEA:49572"/>
        <dbReference type="ChEBI" id="CHEBI:15378"/>
        <dbReference type="ChEBI" id="CHEBI:29033"/>
        <dbReference type="ChEBI" id="CHEBI:68438"/>
        <dbReference type="ChEBI" id="CHEBI:131725"/>
        <dbReference type="EC" id="4.99.1.9"/>
    </reaction>
    <physiologicalReaction direction="right-to-left" evidence="6">
        <dbReference type="Rhea" id="RHEA:49574"/>
    </physiologicalReaction>
</comment>
<dbReference type="CDD" id="cd00419">
    <property type="entry name" value="Ferrochelatase_C"/>
    <property type="match status" value="1"/>
</dbReference>